<feature type="signal peptide" evidence="4">
    <location>
        <begin position="1"/>
        <end position="23"/>
    </location>
</feature>
<evidence type="ECO:0000256" key="2">
    <source>
        <dbReference type="ARBA" id="ARBA00022801"/>
    </source>
</evidence>
<keyword evidence="4" id="KW-0732">Signal</keyword>
<dbReference type="EMBL" id="PRDG01000002">
    <property type="protein sequence ID" value="MBP2622932.1"/>
    <property type="molecule type" value="Genomic_DNA"/>
</dbReference>
<feature type="compositionally biased region" description="Low complexity" evidence="3">
    <location>
        <begin position="26"/>
        <end position="67"/>
    </location>
</feature>
<feature type="compositionally biased region" description="Basic and acidic residues" evidence="3">
    <location>
        <begin position="68"/>
        <end position="79"/>
    </location>
</feature>
<reference evidence="6 7" key="1">
    <citation type="submission" date="2018-02" db="EMBL/GenBank/DDBJ databases">
        <title>Draft genome sequence of Streptococcus oricebi CCUG 70868T type strain.</title>
        <authorList>
            <person name="Mendez V."/>
            <person name="Salva-Serra F."/>
            <person name="Jaen-Luchoro D."/>
            <person name="Gonzales-Siles L."/>
            <person name="Karlsson R."/>
            <person name="Engstrom-Jakobsson H."/>
            <person name="Busquets A."/>
            <person name="Gomila M."/>
            <person name="Pineiro-Iglesias B."/>
            <person name="Bennasar-Figueras A."/>
            <person name="Seeger M."/>
            <person name="Moore E."/>
        </authorList>
    </citation>
    <scope>NUCLEOTIDE SEQUENCE [LARGE SCALE GENOMIC DNA]</scope>
    <source>
        <strain evidence="6 7">CCUG 70868</strain>
    </source>
</reference>
<protein>
    <recommendedName>
        <fullName evidence="5">Peptidase C51 domain-containing protein</fullName>
    </recommendedName>
</protein>
<comment type="caution">
    <text evidence="6">The sequence shown here is derived from an EMBL/GenBank/DDBJ whole genome shotgun (WGS) entry which is preliminary data.</text>
</comment>
<feature type="domain" description="Peptidase C51" evidence="5">
    <location>
        <begin position="276"/>
        <end position="404"/>
    </location>
</feature>
<evidence type="ECO:0000256" key="4">
    <source>
        <dbReference type="SAM" id="SignalP"/>
    </source>
</evidence>
<dbReference type="Gene3D" id="4.10.80.30">
    <property type="entry name" value="DNA polymerase, domain 6"/>
    <property type="match status" value="1"/>
</dbReference>
<accession>A0ABS5B280</accession>
<dbReference type="Pfam" id="PF05257">
    <property type="entry name" value="CHAP"/>
    <property type="match status" value="1"/>
</dbReference>
<dbReference type="Gene3D" id="1.10.530.10">
    <property type="match status" value="1"/>
</dbReference>
<comment type="similarity">
    <text evidence="1">Belongs to the glycosyl hydrolase 73 family.</text>
</comment>
<dbReference type="Proteomes" id="UP001519296">
    <property type="component" value="Unassembled WGS sequence"/>
</dbReference>
<organism evidence="6 7">
    <name type="scientific">Streptococcus oricebi</name>
    <dbReference type="NCBI Taxonomy" id="1547447"/>
    <lineage>
        <taxon>Bacteria</taxon>
        <taxon>Bacillati</taxon>
        <taxon>Bacillota</taxon>
        <taxon>Bacilli</taxon>
        <taxon>Lactobacillales</taxon>
        <taxon>Streptococcaceae</taxon>
        <taxon>Streptococcus</taxon>
    </lineage>
</organism>
<keyword evidence="7" id="KW-1185">Reference proteome</keyword>
<proteinExistence type="inferred from homology"/>
<evidence type="ECO:0000256" key="1">
    <source>
        <dbReference type="ARBA" id="ARBA00010266"/>
    </source>
</evidence>
<sequence>MKKRTSSLILLASLFLAQIPVLAEGPTDTSSQEETSSSSTSTEESSSSSTSQDSSSSSSSESQPSSSAKEEETKPKSEVDSAPAEPLSPKEKEDAAGIKKEDDEKDQDGGNFTVSVNHTTQSFIKLIAEDARTIGKEYKLYASVMIAQAILESGSGNSGLAQAPNYNLFGIKGAYEGSSVSMDTKEDDGSGKLHTVKAAFRKYPNVRASLTDYAKLLRTELYRGAWIENAATYQAATKALTGRYATDIHYDKKLNALIEAYDLTQYDKDTDKTLLERYPDGDYPDYDGKDYPGVENYKETSARYAFNRMSQLGGKLETNFAETTNWADSASKQGYTVNQEPKIGTVVAFQPKQEKAGSQGQVAIVEKLYPSGAILISEYGKFSEKLVSYRVIDSQAAKTLHYITPKSSKN</sequence>
<dbReference type="PANTHER" id="PTHR33308">
    <property type="entry name" value="PEPTIDOGLYCAN HYDROLASE FLGJ"/>
    <property type="match status" value="1"/>
</dbReference>
<evidence type="ECO:0000313" key="7">
    <source>
        <dbReference type="Proteomes" id="UP001519296"/>
    </source>
</evidence>
<dbReference type="RefSeq" id="WP_209627319.1">
    <property type="nucleotide sequence ID" value="NZ_PRDG01000002.1"/>
</dbReference>
<dbReference type="InterPro" id="IPR051056">
    <property type="entry name" value="Glycosyl_Hydrolase_73"/>
</dbReference>
<dbReference type="Pfam" id="PF01832">
    <property type="entry name" value="Glucosaminidase"/>
    <property type="match status" value="1"/>
</dbReference>
<dbReference type="SUPFAM" id="SSF54001">
    <property type="entry name" value="Cysteine proteinases"/>
    <property type="match status" value="1"/>
</dbReference>
<dbReference type="PANTHER" id="PTHR33308:SF9">
    <property type="entry name" value="PEPTIDOGLYCAN HYDROLASE FLGJ"/>
    <property type="match status" value="1"/>
</dbReference>
<dbReference type="PROSITE" id="PS50911">
    <property type="entry name" value="CHAP"/>
    <property type="match status" value="1"/>
</dbReference>
<keyword evidence="2" id="KW-0378">Hydrolase</keyword>
<dbReference type="InterPro" id="IPR002901">
    <property type="entry name" value="MGlyc_endo_b_GlcNAc-like_dom"/>
</dbReference>
<dbReference type="SMART" id="SM00047">
    <property type="entry name" value="LYZ2"/>
    <property type="match status" value="1"/>
</dbReference>
<dbReference type="Gene3D" id="3.90.1720.10">
    <property type="entry name" value="endopeptidase domain like (from Nostoc punctiforme)"/>
    <property type="match status" value="1"/>
</dbReference>
<evidence type="ECO:0000259" key="5">
    <source>
        <dbReference type="PROSITE" id="PS50911"/>
    </source>
</evidence>
<evidence type="ECO:0000256" key="3">
    <source>
        <dbReference type="SAM" id="MobiDB-lite"/>
    </source>
</evidence>
<dbReference type="InterPro" id="IPR038765">
    <property type="entry name" value="Papain-like_cys_pep_sf"/>
</dbReference>
<evidence type="ECO:0000313" key="6">
    <source>
        <dbReference type="EMBL" id="MBP2622932.1"/>
    </source>
</evidence>
<dbReference type="InterPro" id="IPR007921">
    <property type="entry name" value="CHAP_dom"/>
</dbReference>
<feature type="compositionally biased region" description="Basic and acidic residues" evidence="3">
    <location>
        <begin position="88"/>
        <end position="102"/>
    </location>
</feature>
<name>A0ABS5B280_9STRE</name>
<gene>
    <name evidence="6" type="ORF">C4K46_03155</name>
</gene>
<feature type="region of interest" description="Disordered" evidence="3">
    <location>
        <begin position="24"/>
        <end position="114"/>
    </location>
</feature>
<feature type="chain" id="PRO_5047015790" description="Peptidase C51 domain-containing protein" evidence="4">
    <location>
        <begin position="24"/>
        <end position="410"/>
    </location>
</feature>